<keyword evidence="2" id="KW-1185">Reference proteome</keyword>
<dbReference type="InParanoid" id="C0NHM5"/>
<organism evidence="1 2">
    <name type="scientific">Ajellomyces capsulatus (strain G186AR / H82 / ATCC MYA-2454 / RMSCC 2432)</name>
    <name type="common">Darling's disease fungus</name>
    <name type="synonym">Histoplasma capsulatum</name>
    <dbReference type="NCBI Taxonomy" id="447093"/>
    <lineage>
        <taxon>Eukaryota</taxon>
        <taxon>Fungi</taxon>
        <taxon>Dikarya</taxon>
        <taxon>Ascomycota</taxon>
        <taxon>Pezizomycotina</taxon>
        <taxon>Eurotiomycetes</taxon>
        <taxon>Eurotiomycetidae</taxon>
        <taxon>Onygenales</taxon>
        <taxon>Ajellomycetaceae</taxon>
        <taxon>Histoplasma</taxon>
    </lineage>
</organism>
<name>C0NHM5_AJECG</name>
<dbReference type="RefSeq" id="XP_045289791.1">
    <property type="nucleotide sequence ID" value="XM_045429896.1"/>
</dbReference>
<sequence length="143" mass="15911">MFAGFVVLPTDQSDSRKTEHVALKIPCRHSSSIVTESNDHRPIDNPLEIRDALRNNDEEKTFVKQMDYLLTVPLHNAIRPNGLGSVSNSTCSTPFAEQTPTLLIVPESPTTRLRGQKDSHRASGLYHEIVLKTITSTDQKSCV</sequence>
<dbReference type="AlphaFoldDB" id="C0NHM5"/>
<protein>
    <submittedName>
        <fullName evidence="1">Uncharacterized protein</fullName>
    </submittedName>
</protein>
<dbReference type="HOGENOM" id="CLU_1805630_0_0_1"/>
<gene>
    <name evidence="1" type="ORF">HCBG_02847</name>
</gene>
<dbReference type="EMBL" id="GG663365">
    <property type="protein sequence ID" value="EEH09310.1"/>
    <property type="molecule type" value="Genomic_DNA"/>
</dbReference>
<dbReference type="Proteomes" id="UP000001631">
    <property type="component" value="Unassembled WGS sequence"/>
</dbReference>
<dbReference type="GeneID" id="69035863"/>
<reference evidence="1" key="1">
    <citation type="submission" date="2009-02" db="EMBL/GenBank/DDBJ databases">
        <title>The Genome Sequence of Ajellomyces capsulatus strain G186AR.</title>
        <authorList>
            <consortium name="The Broad Institute Genome Sequencing Platform"/>
            <person name="Champion M."/>
            <person name="Cuomo C."/>
            <person name="Ma L.-J."/>
            <person name="Henn M.R."/>
            <person name="Sil A."/>
            <person name="Goldman B."/>
            <person name="Young S.K."/>
            <person name="Kodira C.D."/>
            <person name="Zeng Q."/>
            <person name="Koehrsen M."/>
            <person name="Alvarado L."/>
            <person name="Berlin A."/>
            <person name="Borenstein D."/>
            <person name="Chen Z."/>
            <person name="Engels R."/>
            <person name="Freedman E."/>
            <person name="Gellesch M."/>
            <person name="Goldberg J."/>
            <person name="Griggs A."/>
            <person name="Gujja S."/>
            <person name="Heiman D."/>
            <person name="Hepburn T."/>
            <person name="Howarth C."/>
            <person name="Jen D."/>
            <person name="Larson L."/>
            <person name="Lewis B."/>
            <person name="Mehta T."/>
            <person name="Park D."/>
            <person name="Pearson M."/>
            <person name="Roberts A."/>
            <person name="Saif S."/>
            <person name="Shea T."/>
            <person name="Shenoy N."/>
            <person name="Sisk P."/>
            <person name="Stolte C."/>
            <person name="Sykes S."/>
            <person name="Walk T."/>
            <person name="White J."/>
            <person name="Yandava C."/>
            <person name="Klein B."/>
            <person name="McEwen J.G."/>
            <person name="Puccia R."/>
            <person name="Goldman G.H."/>
            <person name="Felipe M.S."/>
            <person name="Nino-Vega G."/>
            <person name="San-Blas G."/>
            <person name="Taylor J."/>
            <person name="Mendoza L."/>
            <person name="Galagan J."/>
            <person name="Nusbaum C."/>
            <person name="Birren B."/>
        </authorList>
    </citation>
    <scope>NUCLEOTIDE SEQUENCE</scope>
    <source>
        <strain evidence="1">G186AR</strain>
    </source>
</reference>
<accession>C0NHM5</accession>
<proteinExistence type="predicted"/>
<evidence type="ECO:0000313" key="2">
    <source>
        <dbReference type="Proteomes" id="UP000001631"/>
    </source>
</evidence>
<evidence type="ECO:0000313" key="1">
    <source>
        <dbReference type="EMBL" id="EEH09310.1"/>
    </source>
</evidence>